<protein>
    <submittedName>
        <fullName evidence="10">Cytochrome c biogenesis protein CcsA</fullName>
    </submittedName>
</protein>
<evidence type="ECO:0000256" key="2">
    <source>
        <dbReference type="ARBA" id="ARBA00022692"/>
    </source>
</evidence>
<dbReference type="Pfam" id="PF01578">
    <property type="entry name" value="Cytochrom_C_asm"/>
    <property type="match status" value="1"/>
</dbReference>
<evidence type="ECO:0000256" key="1">
    <source>
        <dbReference type="ARBA" id="ARBA00004141"/>
    </source>
</evidence>
<evidence type="ECO:0000313" key="10">
    <source>
        <dbReference type="EMBL" id="MCM2372971.1"/>
    </source>
</evidence>
<feature type="transmembrane region" description="Helical" evidence="7">
    <location>
        <begin position="1014"/>
        <end position="1031"/>
    </location>
</feature>
<feature type="transmembrane region" description="Helical" evidence="7">
    <location>
        <begin position="229"/>
        <end position="251"/>
    </location>
</feature>
<dbReference type="InterPro" id="IPR045062">
    <property type="entry name" value="Cyt_c_biogenesis_CcsA/CcmC"/>
</dbReference>
<feature type="transmembrane region" description="Helical" evidence="7">
    <location>
        <begin position="1096"/>
        <end position="1119"/>
    </location>
</feature>
<keyword evidence="11" id="KW-1185">Reference proteome</keyword>
<keyword evidence="3" id="KW-0201">Cytochrome c-type biogenesis</keyword>
<organism evidence="10 11">
    <name type="scientific">Aporhodopirellula aestuarii</name>
    <dbReference type="NCBI Taxonomy" id="2950107"/>
    <lineage>
        <taxon>Bacteria</taxon>
        <taxon>Pseudomonadati</taxon>
        <taxon>Planctomycetota</taxon>
        <taxon>Planctomycetia</taxon>
        <taxon>Pirellulales</taxon>
        <taxon>Pirellulaceae</taxon>
        <taxon>Aporhodopirellula</taxon>
    </lineage>
</organism>
<dbReference type="InterPro" id="IPR007816">
    <property type="entry name" value="ResB-like_domain"/>
</dbReference>
<feature type="transmembrane region" description="Helical" evidence="7">
    <location>
        <begin position="1160"/>
        <end position="1177"/>
    </location>
</feature>
<comment type="caution">
    <text evidence="10">The sequence shown here is derived from an EMBL/GenBank/DDBJ whole genome shotgun (WGS) entry which is preliminary data.</text>
</comment>
<dbReference type="RefSeq" id="WP_250930604.1">
    <property type="nucleotide sequence ID" value="NZ_JAMQBK010000059.1"/>
</dbReference>
<feature type="transmembrane region" description="Helical" evidence="7">
    <location>
        <begin position="1051"/>
        <end position="1084"/>
    </location>
</feature>
<feature type="transmembrane region" description="Helical" evidence="7">
    <location>
        <begin position="1134"/>
        <end position="1151"/>
    </location>
</feature>
<comment type="subcellular location">
    <subcellularLocation>
        <location evidence="1">Membrane</location>
        <topology evidence="1">Multi-pass membrane protein</topology>
    </subcellularLocation>
</comment>
<evidence type="ECO:0000259" key="8">
    <source>
        <dbReference type="Pfam" id="PF01578"/>
    </source>
</evidence>
<evidence type="ECO:0000259" key="9">
    <source>
        <dbReference type="Pfam" id="PF05140"/>
    </source>
</evidence>
<feature type="transmembrane region" description="Helical" evidence="7">
    <location>
        <begin position="1197"/>
        <end position="1215"/>
    </location>
</feature>
<keyword evidence="5 7" id="KW-0472">Membrane</keyword>
<dbReference type="Proteomes" id="UP001202961">
    <property type="component" value="Unassembled WGS sequence"/>
</dbReference>
<feature type="transmembrane region" description="Helical" evidence="7">
    <location>
        <begin position="982"/>
        <end position="1002"/>
    </location>
</feature>
<feature type="transmembrane region" description="Helical" evidence="7">
    <location>
        <begin position="37"/>
        <end position="56"/>
    </location>
</feature>
<dbReference type="PANTHER" id="PTHR30071">
    <property type="entry name" value="HEME EXPORTER PROTEIN C"/>
    <property type="match status" value="1"/>
</dbReference>
<gene>
    <name evidence="10" type="primary">ccsA</name>
    <name evidence="10" type="ORF">NB063_20345</name>
</gene>
<reference evidence="10 11" key="1">
    <citation type="journal article" date="2022" name="Syst. Appl. Microbiol.">
        <title>Rhodopirellula aestuarii sp. nov., a novel member of the genus Rhodopirellula isolated from brackish sediments collected in the Tagus River estuary, Portugal.</title>
        <authorList>
            <person name="Vitorino I.R."/>
            <person name="Klimek D."/>
            <person name="Calusinska M."/>
            <person name="Lobo-da-Cunha A."/>
            <person name="Vasconcelos V."/>
            <person name="Lage O.M."/>
        </authorList>
    </citation>
    <scope>NUCLEOTIDE SEQUENCE [LARGE SCALE GENOMIC DNA]</scope>
    <source>
        <strain evidence="10 11">ICT_H3.1</strain>
    </source>
</reference>
<feature type="transmembrane region" description="Helical" evidence="7">
    <location>
        <begin position="258"/>
        <end position="274"/>
    </location>
</feature>
<feature type="transmembrane region" description="Helical" evidence="7">
    <location>
        <begin position="602"/>
        <end position="620"/>
    </location>
</feature>
<feature type="transmembrane region" description="Helical" evidence="7">
    <location>
        <begin position="528"/>
        <end position="550"/>
    </location>
</feature>
<feature type="transmembrane region" description="Helical" evidence="7">
    <location>
        <begin position="953"/>
        <end position="976"/>
    </location>
</feature>
<proteinExistence type="predicted"/>
<feature type="transmembrane region" description="Helical" evidence="7">
    <location>
        <begin position="93"/>
        <end position="118"/>
    </location>
</feature>
<dbReference type="Pfam" id="PF05140">
    <property type="entry name" value="ResB"/>
    <property type="match status" value="1"/>
</dbReference>
<feature type="region of interest" description="Disordered" evidence="6">
    <location>
        <begin position="1"/>
        <end position="20"/>
    </location>
</feature>
<evidence type="ECO:0000256" key="4">
    <source>
        <dbReference type="ARBA" id="ARBA00022989"/>
    </source>
</evidence>
<evidence type="ECO:0000256" key="5">
    <source>
        <dbReference type="ARBA" id="ARBA00023136"/>
    </source>
</evidence>
<sequence>MASVTTNFPADTSSSSTTSEQGRTAYGVLAALGSLKMTVVLFALSIVLVLVGTLAQDQMNMQEVKERYFLSWIAPLHIDDFFPQAFYRHDTPIPGVIPFTGGALIGLLLMVNLIAAKITRFRLQATGGRLAAGLAFLALGIGIAAMVVFLGHNDDGLQGTPPKWLGYERLWALIMATLAVGAVACGVAASSARTIVFRRLGYITAALLAIAVIASLVTGFRIGDPGLRIVWQLAKGLGAGLVMLLGCQIAFGKQGGNVLLHLGVGLLMVGQFAFGDRQTEQRLSLVEGQSTNTFVNLDQVELQLIRTEDEVQTVTAIPSQRLVDAANREAVISDPALPVDVRVIEFFENSSLVDVKEDNPATQGVGLEVAAAPRDKSGGAKMEMNTPSAYIELINSATKESLGTFLVSHSLNDRAILVPDGKSKDIMDSVTVDDATYEFGLRLHREVKPYWVQLDDVRRVNWSGSDTPRDYSSFIRIVDEETGDDRKERVWMNNPLRYRGETFYQSNYTELPGGKELTGIQVVRNSGWLIPYVACSITALGMLVHFWGTLTRFIARRKRETSGSAASPMEADPFGRFSEEELSGVPRDAELKRVVKEDRPSWPIVLWVSAVVLGVVYLLLPASSMQNLRRPTERDAKFDFAAAGKIPVQFGGRVMPLDAYARQTLKAMTNKDSLPVTGAPSKIQERVKTRKMPAVQWLMEVATDSEEIRRLPMFRIDAEEIRAELDLERRESKLYSLQDIGDNLERFTTLVREAGAKDTREQDFKDKKLIELDLRTRQYTLAAAAFRLPIPDAIPADFFPEGTSEQTRQLFALRRLEERMNSLASMKAPSLIPPGQEAASSTVNQPKWIPFAPAFFDMAKNGLDEDETPAGIRTFSEMIRSYGNEDAAAFNAAVDKHLASVQSYPIVGYDHTAVSLERWIGGASPTNVAIVIYTLAFVLGLIAMAIDAPRLNTAVWGTIAVAFIVHTIVIGARVYITGRAPVINLYSSAIFVGWAAALFGLVVERIFRYGTGNLLAAFAGFMTLQVADYITLPVGQAETMGVLQAVLDTQFWLSTHVITVALGYVATLVSGMLGIGYLISGWIGASDRAKRDLYRVIYGASCFGILFSFVGTVLGGLWADDSWGRFWGWDPKENGALLIVIWNALMLHARWDGMVKAKGFAILAIGGNIITAWSWFGTNELGIGLHSYGFTEGMLKALALFFAVQLAFIVAGVFVPSRNSKGVLPE</sequence>
<feature type="transmembrane region" description="Helical" evidence="7">
    <location>
        <begin position="928"/>
        <end position="946"/>
    </location>
</feature>
<dbReference type="InterPro" id="IPR002541">
    <property type="entry name" value="Cyt_c_assembly"/>
</dbReference>
<dbReference type="PANTHER" id="PTHR30071:SF1">
    <property type="entry name" value="CYTOCHROME B_B6 PROTEIN-RELATED"/>
    <property type="match status" value="1"/>
</dbReference>
<accession>A0ABT0U9E2</accession>
<evidence type="ECO:0000256" key="7">
    <source>
        <dbReference type="SAM" id="Phobius"/>
    </source>
</evidence>
<evidence type="ECO:0000256" key="3">
    <source>
        <dbReference type="ARBA" id="ARBA00022748"/>
    </source>
</evidence>
<feature type="transmembrane region" description="Helical" evidence="7">
    <location>
        <begin position="170"/>
        <end position="189"/>
    </location>
</feature>
<keyword evidence="2 7" id="KW-0812">Transmembrane</keyword>
<feature type="domain" description="Cytochrome c assembly protein" evidence="8">
    <location>
        <begin position="983"/>
        <end position="1186"/>
    </location>
</feature>
<feature type="domain" description="ResB-like" evidence="9">
    <location>
        <begin position="418"/>
        <end position="509"/>
    </location>
</feature>
<name>A0ABT0U9E2_9BACT</name>
<keyword evidence="4 7" id="KW-1133">Transmembrane helix</keyword>
<feature type="transmembrane region" description="Helical" evidence="7">
    <location>
        <begin position="201"/>
        <end position="223"/>
    </location>
</feature>
<evidence type="ECO:0000256" key="6">
    <source>
        <dbReference type="SAM" id="MobiDB-lite"/>
    </source>
</evidence>
<feature type="transmembrane region" description="Helical" evidence="7">
    <location>
        <begin position="130"/>
        <end position="150"/>
    </location>
</feature>
<dbReference type="EMBL" id="JAMQBK010000059">
    <property type="protein sequence ID" value="MCM2372971.1"/>
    <property type="molecule type" value="Genomic_DNA"/>
</dbReference>
<evidence type="ECO:0000313" key="11">
    <source>
        <dbReference type="Proteomes" id="UP001202961"/>
    </source>
</evidence>